<evidence type="ECO:0000313" key="2">
    <source>
        <dbReference type="EMBL" id="HJA79707.1"/>
    </source>
</evidence>
<dbReference type="PANTHER" id="PTHR37809:SF1">
    <property type="entry name" value="RIBOSOMAL PROTEIN S12 METHYLTHIOTRANSFERASE ACCESSORY FACTOR YCAO"/>
    <property type="match status" value="1"/>
</dbReference>
<feature type="domain" description="YcaO" evidence="1">
    <location>
        <begin position="267"/>
        <end position="600"/>
    </location>
</feature>
<reference evidence="2" key="2">
    <citation type="submission" date="2021-04" db="EMBL/GenBank/DDBJ databases">
        <authorList>
            <person name="Gilroy R."/>
        </authorList>
    </citation>
    <scope>NUCLEOTIDE SEQUENCE</scope>
    <source>
        <strain evidence="2">5032</strain>
    </source>
</reference>
<accession>A0A9D2KQE8</accession>
<reference evidence="2" key="1">
    <citation type="journal article" date="2021" name="PeerJ">
        <title>Extensive microbial diversity within the chicken gut microbiome revealed by metagenomics and culture.</title>
        <authorList>
            <person name="Gilroy R."/>
            <person name="Ravi A."/>
            <person name="Getino M."/>
            <person name="Pursley I."/>
            <person name="Horton D.L."/>
            <person name="Alikhan N.F."/>
            <person name="Baker D."/>
            <person name="Gharbi K."/>
            <person name="Hall N."/>
            <person name="Watson M."/>
            <person name="Adriaenssens E.M."/>
            <person name="Foster-Nyarko E."/>
            <person name="Jarju S."/>
            <person name="Secka A."/>
            <person name="Antonio M."/>
            <person name="Oren A."/>
            <person name="Chaudhuri R.R."/>
            <person name="La Ragione R."/>
            <person name="Hildebrand F."/>
            <person name="Pallen M.J."/>
        </authorList>
    </citation>
    <scope>NUCLEOTIDE SEQUENCE</scope>
    <source>
        <strain evidence="2">5032</strain>
    </source>
</reference>
<dbReference type="PROSITE" id="PS51664">
    <property type="entry name" value="YCAO"/>
    <property type="match status" value="1"/>
</dbReference>
<dbReference type="InterPro" id="IPR003776">
    <property type="entry name" value="YcaO-like_dom"/>
</dbReference>
<gene>
    <name evidence="2" type="ORF">H9784_09125</name>
</gene>
<dbReference type="AlphaFoldDB" id="A0A9D2KQE8"/>
<organism evidence="2 3">
    <name type="scientific">Candidatus Desulfovibrio intestinavium</name>
    <dbReference type="NCBI Taxonomy" id="2838534"/>
    <lineage>
        <taxon>Bacteria</taxon>
        <taxon>Pseudomonadati</taxon>
        <taxon>Thermodesulfobacteriota</taxon>
        <taxon>Desulfovibrionia</taxon>
        <taxon>Desulfovibrionales</taxon>
        <taxon>Desulfovibrionaceae</taxon>
        <taxon>Desulfovibrio</taxon>
    </lineage>
</organism>
<protein>
    <submittedName>
        <fullName evidence="2">YcaO-like family protein</fullName>
    </submittedName>
</protein>
<proteinExistence type="predicted"/>
<name>A0A9D2KQE8_9BACT</name>
<evidence type="ECO:0000313" key="3">
    <source>
        <dbReference type="Proteomes" id="UP000823821"/>
    </source>
</evidence>
<dbReference type="Pfam" id="PF02624">
    <property type="entry name" value="YcaO"/>
    <property type="match status" value="2"/>
</dbReference>
<dbReference type="PANTHER" id="PTHR37809">
    <property type="entry name" value="RIBOSOMAL PROTEIN S12 METHYLTHIOTRANSFERASE ACCESSORY FACTOR YCAO"/>
    <property type="match status" value="1"/>
</dbReference>
<dbReference type="EMBL" id="DWZD01000047">
    <property type="protein sequence ID" value="HJA79707.1"/>
    <property type="molecule type" value="Genomic_DNA"/>
</dbReference>
<sequence>MISPDDALDYTYAHSRTEATTGYFSCEPPAALSWEAALERLEACPLDDFLHQHCLRTLAGRGADALKTLAATAYDAAHDAFRRPVLAALVLECALLVPELAAAAAVFPPDAAQRLAAFTPLVYLRAAACPDAGAARQWNELFRRNICDHHALPRPEDVDLPPLYDAAAIDGAQAVMRAQAGCLAAARERVAALGLPAWERPPAQDTFLRATDALLEAGILAGPEMRHQASLSPIALLRTWRLDLRVSGGTGAQAVRHSLRGEATAYGRGLSLAQARASYSMEIVERASAYVDIRQPESANAPGEVGKRKQPLPVIRASYAALLAEGRAALSPERLPLDAPFAGSCGPETPLHWVPAHDPAGGEVLVPAQAVFLFCNLEEPSLFLAAGSTGLASGNTVEEAKVAALVEILERDAEATTPFSRRQCFTLCSQDALLQSLLDDYAARGIRLQFQDMTTEFGIPVYQCFVMSRRGVVVRATGAGLSGRKAALAALTETPWPYPYGEPTGPALAALPQRCLEELPEWELDSPAANLRLLEELLDAQGRTPLYVDLTRSDLDIPVVRAIIPGLELTGEPDSFSRPSPRLMARYLRETDERAATPAP</sequence>
<dbReference type="Proteomes" id="UP000823821">
    <property type="component" value="Unassembled WGS sequence"/>
</dbReference>
<dbReference type="Gene3D" id="3.30.1330.230">
    <property type="match status" value="2"/>
</dbReference>
<comment type="caution">
    <text evidence="2">The sequence shown here is derived from an EMBL/GenBank/DDBJ whole genome shotgun (WGS) entry which is preliminary data.</text>
</comment>
<evidence type="ECO:0000259" key="1">
    <source>
        <dbReference type="PROSITE" id="PS51664"/>
    </source>
</evidence>